<dbReference type="Proteomes" id="UP000886595">
    <property type="component" value="Unassembled WGS sequence"/>
</dbReference>
<reference evidence="1 2" key="1">
    <citation type="submission" date="2020-02" db="EMBL/GenBank/DDBJ databases">
        <authorList>
            <person name="Ma Q."/>
            <person name="Huang Y."/>
            <person name="Song X."/>
            <person name="Pei D."/>
        </authorList>
    </citation>
    <scope>NUCLEOTIDE SEQUENCE [LARGE SCALE GENOMIC DNA]</scope>
    <source>
        <strain evidence="1">Sxm20200214</strain>
        <tissue evidence="1">Leaf</tissue>
    </source>
</reference>
<proteinExistence type="predicted"/>
<accession>A0A8X7SCH5</accession>
<evidence type="ECO:0000313" key="1">
    <source>
        <dbReference type="EMBL" id="KAG2302980.1"/>
    </source>
</evidence>
<sequence length="188" mass="21119">MIRSYMWRNLPGGDEEKPFEEAMAINWCLLDRFRRSQEKYGRTTGSVLKKCQTEAQPTICGAESNKPRQNPLGNFIELVVDEFPTGGFDGDGRTTTLGLLSQGVAKQDMTNLYRSELSTSRARGKKIAADVSSTDTRLLVRARHGIRTLRKVAEGKQKQRGAGKDSLRVKMRHKVFQKCKSTLSLRPA</sequence>
<comment type="caution">
    <text evidence="1">The sequence shown here is derived from an EMBL/GenBank/DDBJ whole genome shotgun (WGS) entry which is preliminary data.</text>
</comment>
<dbReference type="AlphaFoldDB" id="A0A8X7SCH5"/>
<dbReference type="EMBL" id="JAAMPC010000007">
    <property type="protein sequence ID" value="KAG2302980.1"/>
    <property type="molecule type" value="Genomic_DNA"/>
</dbReference>
<organism evidence="1 2">
    <name type="scientific">Brassica carinata</name>
    <name type="common">Ethiopian mustard</name>
    <name type="synonym">Abyssinian cabbage</name>
    <dbReference type="NCBI Taxonomy" id="52824"/>
    <lineage>
        <taxon>Eukaryota</taxon>
        <taxon>Viridiplantae</taxon>
        <taxon>Streptophyta</taxon>
        <taxon>Embryophyta</taxon>
        <taxon>Tracheophyta</taxon>
        <taxon>Spermatophyta</taxon>
        <taxon>Magnoliopsida</taxon>
        <taxon>eudicotyledons</taxon>
        <taxon>Gunneridae</taxon>
        <taxon>Pentapetalae</taxon>
        <taxon>rosids</taxon>
        <taxon>malvids</taxon>
        <taxon>Brassicales</taxon>
        <taxon>Brassicaceae</taxon>
        <taxon>Brassiceae</taxon>
        <taxon>Brassica</taxon>
    </lineage>
</organism>
<name>A0A8X7SCH5_BRACI</name>
<keyword evidence="2" id="KW-1185">Reference proteome</keyword>
<gene>
    <name evidence="1" type="ORF">Bca52824_031631</name>
</gene>
<protein>
    <submittedName>
        <fullName evidence="1">Uncharacterized protein</fullName>
    </submittedName>
</protein>
<evidence type="ECO:0000313" key="2">
    <source>
        <dbReference type="Proteomes" id="UP000886595"/>
    </source>
</evidence>